<evidence type="ECO:0000256" key="1">
    <source>
        <dbReference type="SAM" id="MobiDB-lite"/>
    </source>
</evidence>
<protein>
    <submittedName>
        <fullName evidence="2">LETM1 domain-containing protein</fullName>
    </submittedName>
</protein>
<accession>A0A0M3J725</accession>
<proteinExistence type="predicted"/>
<reference evidence="2" key="1">
    <citation type="submission" date="2017-02" db="UniProtKB">
        <authorList>
            <consortium name="WormBaseParasite"/>
        </authorList>
    </citation>
    <scope>IDENTIFICATION</scope>
</reference>
<evidence type="ECO:0000313" key="2">
    <source>
        <dbReference type="WBParaSite" id="ASIM_0000336701-mRNA-1"/>
    </source>
</evidence>
<organism evidence="2">
    <name type="scientific">Anisakis simplex</name>
    <name type="common">Herring worm</name>
    <dbReference type="NCBI Taxonomy" id="6269"/>
    <lineage>
        <taxon>Eukaryota</taxon>
        <taxon>Metazoa</taxon>
        <taxon>Ecdysozoa</taxon>
        <taxon>Nematoda</taxon>
        <taxon>Chromadorea</taxon>
        <taxon>Rhabditida</taxon>
        <taxon>Spirurina</taxon>
        <taxon>Ascaridomorpha</taxon>
        <taxon>Ascaridoidea</taxon>
        <taxon>Anisakidae</taxon>
        <taxon>Anisakis</taxon>
        <taxon>Anisakis simplex complex</taxon>
    </lineage>
</organism>
<name>A0A0M3J725_ANISI</name>
<feature type="region of interest" description="Disordered" evidence="1">
    <location>
        <begin position="1"/>
        <end position="32"/>
    </location>
</feature>
<sequence>LPSFRMPGTSSSSSSHSPHDMIPNQGSSRSRIVFPYSNNVGVSGTTTTNTNTYSNSILMQSTSSQSHSSLPLAINSASASSNVSSLNHQQKEKVRQWIRKEAEYLLSTYFAPNSANGDSTTPSTITRMSAVASALLAEKDVGSGPLSELKNLDKMKLRHILGCEIINSGNLVKCWVDCYWGIMKR</sequence>
<dbReference type="AlphaFoldDB" id="A0A0M3J725"/>
<dbReference type="WBParaSite" id="ASIM_0000336701-mRNA-1">
    <property type="protein sequence ID" value="ASIM_0000336701-mRNA-1"/>
    <property type="gene ID" value="ASIM_0000336701"/>
</dbReference>